<comment type="caution">
    <text evidence="3">The sequence shown here is derived from an EMBL/GenBank/DDBJ whole genome shotgun (WGS) entry which is preliminary data.</text>
</comment>
<dbReference type="SUPFAM" id="SSF48208">
    <property type="entry name" value="Six-hairpin glycosidases"/>
    <property type="match status" value="1"/>
</dbReference>
<feature type="chain" id="PRO_5043050450" description="Alpha-L-rhamnosidase six-hairpin glycosidase domain-containing protein" evidence="1">
    <location>
        <begin position="23"/>
        <end position="886"/>
    </location>
</feature>
<dbReference type="GO" id="GO:0005975">
    <property type="term" value="P:carbohydrate metabolic process"/>
    <property type="evidence" value="ECO:0007669"/>
    <property type="project" value="InterPro"/>
</dbReference>
<keyword evidence="4" id="KW-1185">Reference proteome</keyword>
<dbReference type="PROSITE" id="PS51257">
    <property type="entry name" value="PROKAR_LIPOPROTEIN"/>
    <property type="match status" value="1"/>
</dbReference>
<protein>
    <recommendedName>
        <fullName evidence="2">Alpha-L-rhamnosidase six-hairpin glycosidase domain-containing protein</fullName>
    </recommendedName>
</protein>
<feature type="domain" description="Alpha-L-rhamnosidase six-hairpin glycosidase" evidence="2">
    <location>
        <begin position="313"/>
        <end position="437"/>
    </location>
</feature>
<dbReference type="Pfam" id="PF17389">
    <property type="entry name" value="Bac_rhamnosid6H"/>
    <property type="match status" value="1"/>
</dbReference>
<dbReference type="InterPro" id="IPR035396">
    <property type="entry name" value="Bac_rhamnosid6H"/>
</dbReference>
<dbReference type="Proteomes" id="UP001310022">
    <property type="component" value="Unassembled WGS sequence"/>
</dbReference>
<dbReference type="Gene3D" id="2.60.120.260">
    <property type="entry name" value="Galactose-binding domain-like"/>
    <property type="match status" value="1"/>
</dbReference>
<reference evidence="3 4" key="1">
    <citation type="submission" date="2021-12" db="EMBL/GenBank/DDBJ databases">
        <title>Genome sequencing of bacteria with rrn-lacking chromosome and rrn-plasmid.</title>
        <authorList>
            <person name="Anda M."/>
            <person name="Iwasaki W."/>
        </authorList>
    </citation>
    <scope>NUCLEOTIDE SEQUENCE [LARGE SCALE GENOMIC DNA]</scope>
    <source>
        <strain evidence="3 4">NBRC 15940</strain>
    </source>
</reference>
<gene>
    <name evidence="3" type="ORF">PEDI_00840</name>
</gene>
<feature type="signal peptide" evidence="1">
    <location>
        <begin position="1"/>
        <end position="22"/>
    </location>
</feature>
<dbReference type="InterPro" id="IPR008928">
    <property type="entry name" value="6-hairpin_glycosidase_sf"/>
</dbReference>
<evidence type="ECO:0000313" key="3">
    <source>
        <dbReference type="EMBL" id="GJM59532.1"/>
    </source>
</evidence>
<sequence>MIQKAVVLLFALTLIIGCNSHSGDSPLYKNSTFTLNRHMVKEGALGAETSSAGIHSNYFKNKQQSLPPSLRYTFIINGKILEFQGQNFHEVEISPDINGHLECPISTYGKAEQLNQKNQQASTTPLKTISFQLDLSAILQSFSEKGYYDFEQERLYEDDLHNIYLLCNLPGQSVLLPDLQSRRDLIMRGPDEKGLFYLNIALEQKNKEQPDQWVATSKADYFYPSIQSDIPILDQSYRLAVESISKTFHNNPVQSFQTNALNQQHLWYAAYLSLGIIEPDLFRKHLEEQLERRNIHAENSLSFGWPISSDRILWALAAWELYMIQGDREWLEKAYPLMQMIFEQDIITLMDPNTGLLKGANIGIKPQWSVYPNWMSPADIFNSNHLATNSAHYQFFRILEQASALLGKNPNRYRKYAQNLKLAINENFWQEDRGYYAAFLYGQQHKLSAYRVNHFAEALASLFQVSNLQQGQSVFQNIPTLAYGVPLNYPLMQDAVGSWQDHIAPMAQSYWTWAAADIPNEEAVKYGISTLLRASSLSMSNPIAIRGTNGAIISHKERSEKELWSAAANLGLVYRVLFGMHFNESGLEFKPHIPKTYAGTYTLDKVKYRENNLKITIEGFGHHIAQFTIDGVEFPKAEIPNDMKGSHEVFIRLDRQLADQKEINLIAPHKLLSSPNAKLVDGILEWDPIPGAIAYTVLKNGKPYAYLSEEFSFRTNPEEGAEYCVYALDSMGFESFGSAPVFSVDQSRKIMSGIPYTGQSSNIKGFTGDGFAILDRQKNRQVNYSIEMEQEGNYLIDFKYANGNGNLYSGKDCPSRSLSVSGIYQGVIVLPSRGDGEWSNWGYSNSIRVRLPKGRSRISLSLESFNEPNREAGNRVLLDYMRIRKE</sequence>
<dbReference type="AlphaFoldDB" id="A0AAN5AI74"/>
<dbReference type="Gene3D" id="1.50.10.10">
    <property type="match status" value="1"/>
</dbReference>
<dbReference type="EMBL" id="BQKE01000001">
    <property type="protein sequence ID" value="GJM59532.1"/>
    <property type="molecule type" value="Genomic_DNA"/>
</dbReference>
<dbReference type="InterPro" id="IPR008979">
    <property type="entry name" value="Galactose-bd-like_sf"/>
</dbReference>
<evidence type="ECO:0000259" key="2">
    <source>
        <dbReference type="Pfam" id="PF17389"/>
    </source>
</evidence>
<evidence type="ECO:0000256" key="1">
    <source>
        <dbReference type="SAM" id="SignalP"/>
    </source>
</evidence>
<dbReference type="InterPro" id="IPR012341">
    <property type="entry name" value="6hp_glycosidase-like_sf"/>
</dbReference>
<proteinExistence type="predicted"/>
<accession>A0AAN5AI74</accession>
<evidence type="ECO:0000313" key="4">
    <source>
        <dbReference type="Proteomes" id="UP001310022"/>
    </source>
</evidence>
<keyword evidence="1" id="KW-0732">Signal</keyword>
<name>A0AAN5AI74_9BACT</name>
<dbReference type="RefSeq" id="WP_338235562.1">
    <property type="nucleotide sequence ID" value="NZ_BQKE01000001.1"/>
</dbReference>
<dbReference type="Gene3D" id="2.60.420.10">
    <property type="entry name" value="Maltose phosphorylase, domain 3"/>
    <property type="match status" value="1"/>
</dbReference>
<organism evidence="3 4">
    <name type="scientific">Persicobacter diffluens</name>
    <dbReference type="NCBI Taxonomy" id="981"/>
    <lineage>
        <taxon>Bacteria</taxon>
        <taxon>Pseudomonadati</taxon>
        <taxon>Bacteroidota</taxon>
        <taxon>Cytophagia</taxon>
        <taxon>Cytophagales</taxon>
        <taxon>Persicobacteraceae</taxon>
        <taxon>Persicobacter</taxon>
    </lineage>
</organism>
<dbReference type="SUPFAM" id="SSF49785">
    <property type="entry name" value="Galactose-binding domain-like"/>
    <property type="match status" value="1"/>
</dbReference>